<dbReference type="Proteomes" id="UP001321305">
    <property type="component" value="Chromosome"/>
</dbReference>
<evidence type="ECO:0000256" key="1">
    <source>
        <dbReference type="SAM" id="Phobius"/>
    </source>
</evidence>
<feature type="transmembrane region" description="Helical" evidence="1">
    <location>
        <begin position="60"/>
        <end position="78"/>
    </location>
</feature>
<protein>
    <submittedName>
        <fullName evidence="2">Uncharacterized protein</fullName>
    </submittedName>
</protein>
<dbReference type="EMBL" id="CP144143">
    <property type="protein sequence ID" value="WWC83675.1"/>
    <property type="molecule type" value="Genomic_DNA"/>
</dbReference>
<sequence length="121" mass="14534">MFALTIINILYTLFVCELSNILHLKRKNFILPHHIYRMTLKSNEDYEQQRNRQVSKMRSALDYIMGALIVFIGVFLLARGAFDFRLNKIYPPDVWDKVYGVIVILYGSWRIYRAYKKNYFK</sequence>
<keyword evidence="1" id="KW-0472">Membrane</keyword>
<keyword evidence="1" id="KW-0812">Transmembrane</keyword>
<keyword evidence="3" id="KW-1185">Reference proteome</keyword>
<organism evidence="2 3">
    <name type="scientific">Mycovorax composti</name>
    <dbReference type="NCBI Taxonomy" id="2962693"/>
    <lineage>
        <taxon>Bacteria</taxon>
        <taxon>Pseudomonadati</taxon>
        <taxon>Bacteroidota</taxon>
        <taxon>Chitinophagia</taxon>
        <taxon>Chitinophagales</taxon>
        <taxon>Chitinophagaceae</taxon>
        <taxon>Mycovorax</taxon>
    </lineage>
</organism>
<feature type="transmembrane region" description="Helical" evidence="1">
    <location>
        <begin position="98"/>
        <end position="115"/>
    </location>
</feature>
<evidence type="ECO:0000313" key="3">
    <source>
        <dbReference type="Proteomes" id="UP001321305"/>
    </source>
</evidence>
<reference evidence="3" key="1">
    <citation type="submission" date="2024-01" db="EMBL/GenBank/DDBJ databases">
        <title>Mycovorax composti gen. nov. sp. nov., a member of the family Chitinophagaceae isolated from button mushroom compost.</title>
        <authorList>
            <person name="Thai M."/>
            <person name="Bell T.L."/>
            <person name="Kertesz M.A."/>
        </authorList>
    </citation>
    <scope>NUCLEOTIDE SEQUENCE [LARGE SCALE GENOMIC DNA]</scope>
    <source>
        <strain evidence="3">C216</strain>
    </source>
</reference>
<proteinExistence type="predicted"/>
<keyword evidence="1" id="KW-1133">Transmembrane helix</keyword>
<evidence type="ECO:0000313" key="2">
    <source>
        <dbReference type="EMBL" id="WWC83675.1"/>
    </source>
</evidence>
<gene>
    <name evidence="2" type="ORF">PIECOFPK_01398</name>
</gene>
<name>A0ABZ2EJS2_9BACT</name>
<feature type="transmembrane region" description="Helical" evidence="1">
    <location>
        <begin position="6"/>
        <end position="24"/>
    </location>
</feature>
<accession>A0ABZ2EJS2</accession>